<protein>
    <recommendedName>
        <fullName evidence="3">DUF3231 family protein</fullName>
    </recommendedName>
</protein>
<sequence length="268" mass="31958">MMESFYVRLLEMEDEIEELLGMWRKLHENYSPEARQFFNGQSDQFSREMLILVKACERIGLTGNGEKYSMTENGEQQIKLYPLVIQESAEEIMRRYAFFYVFWSREELVDRIARYTDFSQNMEQGLFLLKTLHRSAALNLDSSEPLNPLLKEASSEQERPFTTEPTLIVAMDYSDSEYEFFEFREDAARQIEHLHTRFYEWMYDQDGIQPFRIDHKHIYQGQTTSEGWYYIQGHPDFVDWVNTQVYREPVGRKLVGPPLQQPISKLSF</sequence>
<name>A0ABQ1ZMS0_9BACL</name>
<dbReference type="EMBL" id="BMDD01000001">
    <property type="protein sequence ID" value="GGH69348.1"/>
    <property type="molecule type" value="Genomic_DNA"/>
</dbReference>
<organism evidence="1 2">
    <name type="scientific">Saccharibacillus endophyticus</name>
    <dbReference type="NCBI Taxonomy" id="2060666"/>
    <lineage>
        <taxon>Bacteria</taxon>
        <taxon>Bacillati</taxon>
        <taxon>Bacillota</taxon>
        <taxon>Bacilli</taxon>
        <taxon>Bacillales</taxon>
        <taxon>Paenibacillaceae</taxon>
        <taxon>Saccharibacillus</taxon>
    </lineage>
</organism>
<dbReference type="Proteomes" id="UP000605427">
    <property type="component" value="Unassembled WGS sequence"/>
</dbReference>
<keyword evidence="2" id="KW-1185">Reference proteome</keyword>
<dbReference type="RefSeq" id="WP_172238406.1">
    <property type="nucleotide sequence ID" value="NZ_BMDD01000001.1"/>
</dbReference>
<evidence type="ECO:0008006" key="3">
    <source>
        <dbReference type="Google" id="ProtNLM"/>
    </source>
</evidence>
<accession>A0ABQ1ZMS0</accession>
<gene>
    <name evidence="1" type="ORF">GCM10007362_04320</name>
</gene>
<reference evidence="2" key="1">
    <citation type="journal article" date="2019" name="Int. J. Syst. Evol. Microbiol.">
        <title>The Global Catalogue of Microorganisms (GCM) 10K type strain sequencing project: providing services to taxonomists for standard genome sequencing and annotation.</title>
        <authorList>
            <consortium name="The Broad Institute Genomics Platform"/>
            <consortium name="The Broad Institute Genome Sequencing Center for Infectious Disease"/>
            <person name="Wu L."/>
            <person name="Ma J."/>
        </authorList>
    </citation>
    <scope>NUCLEOTIDE SEQUENCE [LARGE SCALE GENOMIC DNA]</scope>
    <source>
        <strain evidence="2">CCM 8702</strain>
    </source>
</reference>
<evidence type="ECO:0000313" key="1">
    <source>
        <dbReference type="EMBL" id="GGH69348.1"/>
    </source>
</evidence>
<proteinExistence type="predicted"/>
<evidence type="ECO:0000313" key="2">
    <source>
        <dbReference type="Proteomes" id="UP000605427"/>
    </source>
</evidence>
<comment type="caution">
    <text evidence="1">The sequence shown here is derived from an EMBL/GenBank/DDBJ whole genome shotgun (WGS) entry which is preliminary data.</text>
</comment>